<reference evidence="1 2" key="1">
    <citation type="journal article" date="2019" name="Nat. Plants">
        <title>Stout camphor tree genome fills gaps in understanding of flowering plant genome evolution.</title>
        <authorList>
            <person name="Chaw S.M."/>
            <person name="Liu Y.C."/>
            <person name="Wu Y.W."/>
            <person name="Wang H.Y."/>
            <person name="Lin C.I."/>
            <person name="Wu C.S."/>
            <person name="Ke H.M."/>
            <person name="Chang L.Y."/>
            <person name="Hsu C.Y."/>
            <person name="Yang H.T."/>
            <person name="Sudianto E."/>
            <person name="Hsu M.H."/>
            <person name="Wu K.P."/>
            <person name="Wang L.N."/>
            <person name="Leebens-Mack J.H."/>
            <person name="Tsai I.J."/>
        </authorList>
    </citation>
    <scope>NUCLEOTIDE SEQUENCE [LARGE SCALE GENOMIC DNA]</scope>
    <source>
        <strain evidence="2">cv. Chaw 1501</strain>
        <tissue evidence="1">Young leaves</tissue>
    </source>
</reference>
<dbReference type="PANTHER" id="PTHR36888">
    <property type="entry name" value="TETRATRICOPEPTIDE-LIKE HELICAL DOMAIN-CONTAINING PROTEIN-RELATED"/>
    <property type="match status" value="1"/>
</dbReference>
<comment type="caution">
    <text evidence="1">The sequence shown here is derived from an EMBL/GenBank/DDBJ whole genome shotgun (WGS) entry which is preliminary data.</text>
</comment>
<name>A0A443NLP5_9MAGN</name>
<evidence type="ECO:0000313" key="1">
    <source>
        <dbReference type="EMBL" id="RWR79427.1"/>
    </source>
</evidence>
<dbReference type="OrthoDB" id="552664at2759"/>
<dbReference type="EMBL" id="QPKB01000003">
    <property type="protein sequence ID" value="RWR79427.1"/>
    <property type="molecule type" value="Genomic_DNA"/>
</dbReference>
<dbReference type="AlphaFoldDB" id="A0A443NLP5"/>
<gene>
    <name evidence="1" type="ORF">CKAN_00799900</name>
</gene>
<proteinExistence type="predicted"/>
<evidence type="ECO:0000313" key="2">
    <source>
        <dbReference type="Proteomes" id="UP000283530"/>
    </source>
</evidence>
<accession>A0A443NLP5</accession>
<sequence>MGNKLIVLDTRATEMICCRLMMVLLLRIMVCSSARSIETSRSWVFGMKVKHIHLIVKCLIQMILVSVEKMASLGLKMELCSQGLKEEFGESMKLQEKEISNNQKYISGMEQDEEPSSSTVSGDEFTRHLKEANGLLKKAREDLMAQVDDEMTEILLCKSASLLSRALKMEPTSLQAVGQLGNTFLLHGELKLKKSRELRALLSRSDCSSTEKGSRVRPEILKYEGLSKDKVTSVLVDVCEECEELLIEAGRKYRMALSIDGNDVRALYNWGLALSFRGQLIADVGPEAALDADKVYLAAIDKFDAMVSKSNAYAPDALFKWGVALQLRSHLRPSSSNEKLKLLHQAKRLLEDALHMDPDNPQVRKALSSCITEINCQLL</sequence>
<keyword evidence="2" id="KW-1185">Reference proteome</keyword>
<dbReference type="Gene3D" id="1.25.40.10">
    <property type="entry name" value="Tetratricopeptide repeat domain"/>
    <property type="match status" value="1"/>
</dbReference>
<dbReference type="STRING" id="337451.A0A443NLP5"/>
<dbReference type="InterPro" id="IPR011990">
    <property type="entry name" value="TPR-like_helical_dom_sf"/>
</dbReference>
<organism evidence="1 2">
    <name type="scientific">Cinnamomum micranthum f. kanehirae</name>
    <dbReference type="NCBI Taxonomy" id="337451"/>
    <lineage>
        <taxon>Eukaryota</taxon>
        <taxon>Viridiplantae</taxon>
        <taxon>Streptophyta</taxon>
        <taxon>Embryophyta</taxon>
        <taxon>Tracheophyta</taxon>
        <taxon>Spermatophyta</taxon>
        <taxon>Magnoliopsida</taxon>
        <taxon>Magnoliidae</taxon>
        <taxon>Laurales</taxon>
        <taxon>Lauraceae</taxon>
        <taxon>Cinnamomum</taxon>
    </lineage>
</organism>
<dbReference type="Proteomes" id="UP000283530">
    <property type="component" value="Unassembled WGS sequence"/>
</dbReference>
<dbReference type="PANTHER" id="PTHR36888:SF2">
    <property type="entry name" value="TETRATRICOPEPTIDE REPEAT (TPR)-LIKE SUPERFAMILY PROTEIN"/>
    <property type="match status" value="1"/>
</dbReference>
<dbReference type="SUPFAM" id="SSF48452">
    <property type="entry name" value="TPR-like"/>
    <property type="match status" value="1"/>
</dbReference>
<protein>
    <submittedName>
        <fullName evidence="1">Uncharacterized protein</fullName>
    </submittedName>
</protein>